<evidence type="ECO:0000313" key="1">
    <source>
        <dbReference type="EMBL" id="MBF0598002.1"/>
    </source>
</evidence>
<dbReference type="EMBL" id="JADGIK010000007">
    <property type="protein sequence ID" value="MBF0598002.1"/>
    <property type="molecule type" value="Genomic_DNA"/>
</dbReference>
<accession>A0A8J7FUF4</accession>
<dbReference type="AlphaFoldDB" id="A0A8J7FUF4"/>
<dbReference type="Proteomes" id="UP000608754">
    <property type="component" value="Unassembled WGS sequence"/>
</dbReference>
<proteinExistence type="predicted"/>
<evidence type="ECO:0000313" key="2">
    <source>
        <dbReference type="Proteomes" id="UP000608754"/>
    </source>
</evidence>
<gene>
    <name evidence="1" type="ORF">IM532_11210</name>
</gene>
<keyword evidence="2" id="KW-1185">Reference proteome</keyword>
<organism evidence="1 2">
    <name type="scientific">Faecalibacter rhinopitheci</name>
    <dbReference type="NCBI Taxonomy" id="2779678"/>
    <lineage>
        <taxon>Bacteria</taxon>
        <taxon>Pseudomonadati</taxon>
        <taxon>Bacteroidota</taxon>
        <taxon>Flavobacteriia</taxon>
        <taxon>Flavobacteriales</taxon>
        <taxon>Weeksellaceae</taxon>
        <taxon>Faecalibacter</taxon>
    </lineage>
</organism>
<comment type="caution">
    <text evidence="1">The sequence shown here is derived from an EMBL/GenBank/DDBJ whole genome shotgun (WGS) entry which is preliminary data.</text>
</comment>
<name>A0A8J7FUF4_9FLAO</name>
<dbReference type="RefSeq" id="WP_194183542.1">
    <property type="nucleotide sequence ID" value="NZ_JADGIK010000007.1"/>
</dbReference>
<protein>
    <submittedName>
        <fullName evidence="1">Uncharacterized protein</fullName>
    </submittedName>
</protein>
<sequence>MKIKTTFALLFIGMFCFGQNTQDSIAAEKKKQRNERILAEMIRRKEEAEIKLGKRKNVTPNDTIKINDKAIFDRIIKESNDSMNKLF</sequence>
<reference evidence="1" key="1">
    <citation type="submission" date="2020-10" db="EMBL/GenBank/DDBJ databases">
        <authorList>
            <person name="Lu T."/>
            <person name="Wang Q."/>
            <person name="Han X."/>
        </authorList>
    </citation>
    <scope>NUCLEOTIDE SEQUENCE</scope>
    <source>
        <strain evidence="1">WQ 117</strain>
    </source>
</reference>